<proteinExistence type="predicted"/>
<evidence type="ECO:0000256" key="1">
    <source>
        <dbReference type="SAM" id="Coils"/>
    </source>
</evidence>
<sequence>MRSIDPDLVLGEGLSLEEFNELIEEMRNRLANYNTVLANADKARNEVVDMERKLGDVSEHMLLGVATKYGKNSNEYEMAGGVRKDRRKRKMPSGRVVEV</sequence>
<organism evidence="3">
    <name type="scientific">Oscillatoriales cyanobacterium SpSt-418</name>
    <dbReference type="NCBI Taxonomy" id="2282169"/>
    <lineage>
        <taxon>Bacteria</taxon>
        <taxon>Bacillati</taxon>
        <taxon>Cyanobacteriota</taxon>
        <taxon>Cyanophyceae</taxon>
        <taxon>Oscillatoriophycideae</taxon>
        <taxon>Oscillatoriales</taxon>
    </lineage>
</organism>
<dbReference type="EMBL" id="DSRU01000357">
    <property type="protein sequence ID" value="HFN00982.1"/>
    <property type="molecule type" value="Genomic_DNA"/>
</dbReference>
<name>A0A7C3PTR1_9CYAN</name>
<comment type="caution">
    <text evidence="3">The sequence shown here is derived from an EMBL/GenBank/DDBJ whole genome shotgun (WGS) entry which is preliminary data.</text>
</comment>
<accession>A0A7C3PTR1</accession>
<evidence type="ECO:0000256" key="2">
    <source>
        <dbReference type="SAM" id="MobiDB-lite"/>
    </source>
</evidence>
<evidence type="ECO:0000313" key="3">
    <source>
        <dbReference type="EMBL" id="HFN00982.1"/>
    </source>
</evidence>
<keyword evidence="1" id="KW-0175">Coiled coil</keyword>
<reference evidence="3" key="1">
    <citation type="journal article" date="2020" name="mSystems">
        <title>Genome- and Community-Level Interaction Insights into Carbon Utilization and Element Cycling Functions of Hydrothermarchaeota in Hydrothermal Sediment.</title>
        <authorList>
            <person name="Zhou Z."/>
            <person name="Liu Y."/>
            <person name="Xu W."/>
            <person name="Pan J."/>
            <person name="Luo Z.H."/>
            <person name="Li M."/>
        </authorList>
    </citation>
    <scope>NUCLEOTIDE SEQUENCE [LARGE SCALE GENOMIC DNA]</scope>
    <source>
        <strain evidence="3">SpSt-418</strain>
    </source>
</reference>
<feature type="coiled-coil region" evidence="1">
    <location>
        <begin position="16"/>
        <end position="60"/>
    </location>
</feature>
<protein>
    <submittedName>
        <fullName evidence="3">Uncharacterized protein</fullName>
    </submittedName>
</protein>
<feature type="region of interest" description="Disordered" evidence="2">
    <location>
        <begin position="79"/>
        <end position="99"/>
    </location>
</feature>
<gene>
    <name evidence="3" type="ORF">ENR64_25155</name>
</gene>
<dbReference type="AlphaFoldDB" id="A0A7C3PTR1"/>